<dbReference type="STRING" id="75913.A0A0K0G066"/>
<evidence type="ECO:0000313" key="3">
    <source>
        <dbReference type="WBParaSite" id="SVE_1809800.1"/>
    </source>
</evidence>
<accession>A0A0K0G066</accession>
<dbReference type="WBParaSite" id="SVE_1809800.1">
    <property type="protein sequence ID" value="SVE_1809800.1"/>
    <property type="gene ID" value="SVE_1809800"/>
</dbReference>
<dbReference type="Proteomes" id="UP000035680">
    <property type="component" value="Unassembled WGS sequence"/>
</dbReference>
<organism evidence="2 3">
    <name type="scientific">Strongyloides venezuelensis</name>
    <name type="common">Threadworm</name>
    <dbReference type="NCBI Taxonomy" id="75913"/>
    <lineage>
        <taxon>Eukaryota</taxon>
        <taxon>Metazoa</taxon>
        <taxon>Ecdysozoa</taxon>
        <taxon>Nematoda</taxon>
        <taxon>Chromadorea</taxon>
        <taxon>Rhabditida</taxon>
        <taxon>Tylenchina</taxon>
        <taxon>Panagrolaimomorpha</taxon>
        <taxon>Strongyloidoidea</taxon>
        <taxon>Strongyloididae</taxon>
        <taxon>Strongyloides</taxon>
    </lineage>
</organism>
<reference evidence="2" key="1">
    <citation type="submission" date="2014-07" db="EMBL/GenBank/DDBJ databases">
        <authorList>
            <person name="Martin A.A"/>
            <person name="De Silva N."/>
        </authorList>
    </citation>
    <scope>NUCLEOTIDE SEQUENCE</scope>
</reference>
<keyword evidence="1" id="KW-0812">Transmembrane</keyword>
<evidence type="ECO:0000313" key="2">
    <source>
        <dbReference type="Proteomes" id="UP000035680"/>
    </source>
</evidence>
<feature type="transmembrane region" description="Helical" evidence="1">
    <location>
        <begin position="78"/>
        <end position="102"/>
    </location>
</feature>
<dbReference type="AlphaFoldDB" id="A0A0K0G066"/>
<evidence type="ECO:0000256" key="1">
    <source>
        <dbReference type="SAM" id="Phobius"/>
    </source>
</evidence>
<keyword evidence="1" id="KW-0472">Membrane</keyword>
<protein>
    <submittedName>
        <fullName evidence="3">Permease</fullName>
    </submittedName>
</protein>
<keyword evidence="1" id="KW-1133">Transmembrane helix</keyword>
<proteinExistence type="predicted"/>
<sequence>MDIDLGFFHLIGIFQVENVGTTTFITLPNAIPIILAAGVLVSQYVTNYGELPEEEYQTYEKLLNNKISDEIRKKGSSYSYFTIASFMIVAAIIIILSILISIRLKGNRSNMT</sequence>
<reference evidence="3" key="2">
    <citation type="submission" date="2015-08" db="UniProtKB">
        <authorList>
            <consortium name="WormBaseParasite"/>
        </authorList>
    </citation>
    <scope>IDENTIFICATION</scope>
</reference>
<keyword evidence="2" id="KW-1185">Reference proteome</keyword>
<name>A0A0K0G066_STRVS</name>